<organism evidence="2 3">
    <name type="scientific">Deminuibacter soli</name>
    <dbReference type="NCBI Taxonomy" id="2291815"/>
    <lineage>
        <taxon>Bacteria</taxon>
        <taxon>Pseudomonadati</taxon>
        <taxon>Bacteroidota</taxon>
        <taxon>Chitinophagia</taxon>
        <taxon>Chitinophagales</taxon>
        <taxon>Chitinophagaceae</taxon>
        <taxon>Deminuibacter</taxon>
    </lineage>
</organism>
<dbReference type="Gene3D" id="3.10.690.10">
    <property type="entry name" value="Bifunctional nuclease domain"/>
    <property type="match status" value="1"/>
</dbReference>
<dbReference type="InterPro" id="IPR003729">
    <property type="entry name" value="Bi_nuclease_dom"/>
</dbReference>
<gene>
    <name evidence="2" type="ORF">DXN05_12810</name>
</gene>
<evidence type="ECO:0000313" key="3">
    <source>
        <dbReference type="Proteomes" id="UP000261284"/>
    </source>
</evidence>
<reference evidence="2 3" key="1">
    <citation type="submission" date="2018-08" db="EMBL/GenBank/DDBJ databases">
        <title>Chitinophagaceae sp. K23C18032701, a novel bacterium isolated from forest soil.</title>
        <authorList>
            <person name="Wang C."/>
        </authorList>
    </citation>
    <scope>NUCLEOTIDE SEQUENCE [LARGE SCALE GENOMIC DNA]</scope>
    <source>
        <strain evidence="2 3">K23C18032701</strain>
    </source>
</reference>
<dbReference type="PROSITE" id="PS51658">
    <property type="entry name" value="BFN"/>
    <property type="match status" value="1"/>
</dbReference>
<feature type="domain" description="BFN" evidence="1">
    <location>
        <begin position="3"/>
        <end position="135"/>
    </location>
</feature>
<sequence length="200" mass="22490">MKKIELEIVALSHSITQTHSYAVVLGEINGLRRLPIVIGGFEAQAIAVALERMQPSRPLTHDLMKNFMNAFNVELMEIIINDLQEGIFYSKLVCVSEHDTVEIDSRTSDALALAVRFGCPIYTYEHILESAGILMEDSGKKKKTDIPVQETETAAGPAGVREDLSNMSLEELQTLLNDVLEQEDYIRAITIRDEMNKRRK</sequence>
<evidence type="ECO:0000313" key="2">
    <source>
        <dbReference type="EMBL" id="RFM27886.1"/>
    </source>
</evidence>
<keyword evidence="3" id="KW-1185">Reference proteome</keyword>
<dbReference type="PANTHER" id="PTHR15160:SF1">
    <property type="entry name" value="VON HIPPEL-LINDAU DISEASE TUMOR SUPPRESSOR"/>
    <property type="match status" value="1"/>
</dbReference>
<protein>
    <submittedName>
        <fullName evidence="2">Bifunctional nuclease family protein</fullName>
    </submittedName>
</protein>
<dbReference type="SUPFAM" id="SSF103256">
    <property type="entry name" value="Hypothetical protein TM0160"/>
    <property type="match status" value="1"/>
</dbReference>
<dbReference type="EMBL" id="QTJU01000004">
    <property type="protein sequence ID" value="RFM27886.1"/>
    <property type="molecule type" value="Genomic_DNA"/>
</dbReference>
<dbReference type="AlphaFoldDB" id="A0A3E1NIW4"/>
<dbReference type="InterPro" id="IPR036104">
    <property type="entry name" value="BFN_sf"/>
</dbReference>
<proteinExistence type="predicted"/>
<dbReference type="GO" id="GO:0004518">
    <property type="term" value="F:nuclease activity"/>
    <property type="evidence" value="ECO:0007669"/>
    <property type="project" value="InterPro"/>
</dbReference>
<comment type="caution">
    <text evidence="2">The sequence shown here is derived from an EMBL/GenBank/DDBJ whole genome shotgun (WGS) entry which is preliminary data.</text>
</comment>
<accession>A0A3E1NIW4</accession>
<dbReference type="Pfam" id="PF02577">
    <property type="entry name" value="BFN_dom"/>
    <property type="match status" value="1"/>
</dbReference>
<dbReference type="PANTHER" id="PTHR15160">
    <property type="entry name" value="VON HIPPEL-LINDAU PROTEIN"/>
    <property type="match status" value="1"/>
</dbReference>
<dbReference type="OrthoDB" id="9788698at2"/>
<evidence type="ECO:0000259" key="1">
    <source>
        <dbReference type="PROSITE" id="PS51658"/>
    </source>
</evidence>
<dbReference type="RefSeq" id="WP_116847961.1">
    <property type="nucleotide sequence ID" value="NZ_QTJU01000004.1"/>
</dbReference>
<dbReference type="Proteomes" id="UP000261284">
    <property type="component" value="Unassembled WGS sequence"/>
</dbReference>
<name>A0A3E1NIW4_9BACT</name>